<protein>
    <submittedName>
        <fullName evidence="2">Uncharacterized protein</fullName>
    </submittedName>
</protein>
<proteinExistence type="predicted"/>
<dbReference type="EMBL" id="JAPQFL010000002">
    <property type="protein sequence ID" value="MDD9327782.1"/>
    <property type="molecule type" value="Genomic_DNA"/>
</dbReference>
<sequence>MLRPIMPENRPSENAVPHTRFSDGLSLTANRFFRYNPSCQPAPSQPAGAPYPRIPPPHPRSTP</sequence>
<reference evidence="2" key="1">
    <citation type="submission" date="2022-10" db="EMBL/GenBank/DDBJ databases">
        <authorList>
            <person name="Boutroux M."/>
        </authorList>
    </citation>
    <scope>NUCLEOTIDE SEQUENCE</scope>
    <source>
        <strain evidence="2">51.81</strain>
    </source>
</reference>
<gene>
    <name evidence="2" type="ORF">ORY91_001193</name>
</gene>
<accession>A0A9X4E5F8</accession>
<dbReference type="AlphaFoldDB" id="A0A9X4E5F8"/>
<feature type="compositionally biased region" description="Pro residues" evidence="1">
    <location>
        <begin position="52"/>
        <end position="63"/>
    </location>
</feature>
<evidence type="ECO:0000256" key="1">
    <source>
        <dbReference type="SAM" id="MobiDB-lite"/>
    </source>
</evidence>
<evidence type="ECO:0000313" key="2">
    <source>
        <dbReference type="EMBL" id="MDD9327782.1"/>
    </source>
</evidence>
<organism evidence="2">
    <name type="scientific">Neisseria leonii</name>
    <dbReference type="NCBI Taxonomy" id="2995413"/>
    <lineage>
        <taxon>Bacteria</taxon>
        <taxon>Pseudomonadati</taxon>
        <taxon>Pseudomonadota</taxon>
        <taxon>Betaproteobacteria</taxon>
        <taxon>Neisseriales</taxon>
        <taxon>Neisseriaceae</taxon>
        <taxon>Neisseria</taxon>
    </lineage>
</organism>
<comment type="caution">
    <text evidence="2">The sequence shown here is derived from an EMBL/GenBank/DDBJ whole genome shotgun (WGS) entry which is preliminary data.</text>
</comment>
<feature type="region of interest" description="Disordered" evidence="1">
    <location>
        <begin position="36"/>
        <end position="63"/>
    </location>
</feature>
<name>A0A9X4E5F8_9NEIS</name>